<accession>A0A0G4P604</accession>
<evidence type="ECO:0000256" key="4">
    <source>
        <dbReference type="ARBA" id="ARBA00023136"/>
    </source>
</evidence>
<name>A0A0G4P604_PENC3</name>
<evidence type="ECO:0000256" key="6">
    <source>
        <dbReference type="SAM" id="Phobius"/>
    </source>
</evidence>
<evidence type="ECO:0000256" key="5">
    <source>
        <dbReference type="SAM" id="MobiDB-lite"/>
    </source>
</evidence>
<reference evidence="7 8" key="1">
    <citation type="journal article" date="2014" name="Nat. Commun.">
        <title>Multiple recent horizontal transfers of a large genomic region in cheese making fungi.</title>
        <authorList>
            <person name="Cheeseman K."/>
            <person name="Ropars J."/>
            <person name="Renault P."/>
            <person name="Dupont J."/>
            <person name="Gouzy J."/>
            <person name="Branca A."/>
            <person name="Abraham A.L."/>
            <person name="Ceppi M."/>
            <person name="Conseiller E."/>
            <person name="Debuchy R."/>
            <person name="Malagnac F."/>
            <person name="Goarin A."/>
            <person name="Silar P."/>
            <person name="Lacoste S."/>
            <person name="Sallet E."/>
            <person name="Bensimon A."/>
            <person name="Giraud T."/>
            <person name="Brygoo Y."/>
        </authorList>
    </citation>
    <scope>NUCLEOTIDE SEQUENCE [LARGE SCALE GENOMIC DNA]</scope>
    <source>
        <strain evidence="8">FM 013</strain>
    </source>
</reference>
<feature type="region of interest" description="Disordered" evidence="5">
    <location>
        <begin position="57"/>
        <end position="94"/>
    </location>
</feature>
<sequence length="193" mass="19842">MSSKVEGAATAGVMATGFTLGDAVATTDILSVPSTSETSTATFTRTQGTTVVIVSSTTSETPSISTPTATASSTATDSPASATPSDEFFGSSTSSDGSELINSGLSGGALAGIGVGVALGVLLIAFVLFFLCRRRRKHQGLTRVTRGDDINRPVLSELGTDGQKHELPAEESRRAELAANERKPNNTHAHELE</sequence>
<keyword evidence="8" id="KW-1185">Reference proteome</keyword>
<comment type="subcellular location">
    <subcellularLocation>
        <location evidence="1">Membrane</location>
        <topology evidence="1">Single-pass membrane protein</topology>
    </subcellularLocation>
</comment>
<dbReference type="PANTHER" id="PTHR15549">
    <property type="entry name" value="PAIRED IMMUNOGLOBULIN-LIKE TYPE 2 RECEPTOR"/>
    <property type="match status" value="1"/>
</dbReference>
<protein>
    <submittedName>
        <fullName evidence="7">Str. FM013</fullName>
    </submittedName>
</protein>
<dbReference type="EMBL" id="HG793139">
    <property type="protein sequence ID" value="CRL21760.1"/>
    <property type="molecule type" value="Genomic_DNA"/>
</dbReference>
<dbReference type="CDD" id="cd12087">
    <property type="entry name" value="TM_EGFR-like"/>
    <property type="match status" value="1"/>
</dbReference>
<dbReference type="PANTHER" id="PTHR15549:SF26">
    <property type="entry name" value="AXIAL BUDDING PATTERN PROTEIN 2-RELATED"/>
    <property type="match status" value="1"/>
</dbReference>
<keyword evidence="3 6" id="KW-1133">Transmembrane helix</keyword>
<dbReference type="AlphaFoldDB" id="A0A0G4P604"/>
<feature type="compositionally biased region" description="Basic and acidic residues" evidence="5">
    <location>
        <begin position="162"/>
        <end position="193"/>
    </location>
</feature>
<evidence type="ECO:0000256" key="3">
    <source>
        <dbReference type="ARBA" id="ARBA00022989"/>
    </source>
</evidence>
<dbReference type="Proteomes" id="UP000053732">
    <property type="component" value="Unassembled WGS sequence"/>
</dbReference>
<evidence type="ECO:0000256" key="2">
    <source>
        <dbReference type="ARBA" id="ARBA00022692"/>
    </source>
</evidence>
<dbReference type="InterPro" id="IPR051694">
    <property type="entry name" value="Immunoregulatory_rcpt-like"/>
</dbReference>
<gene>
    <name evidence="7" type="ORF">PCAMFM013_S006g000300</name>
</gene>
<organism evidence="7 8">
    <name type="scientific">Penicillium camemberti (strain FM 013)</name>
    <dbReference type="NCBI Taxonomy" id="1429867"/>
    <lineage>
        <taxon>Eukaryota</taxon>
        <taxon>Fungi</taxon>
        <taxon>Dikarya</taxon>
        <taxon>Ascomycota</taxon>
        <taxon>Pezizomycotina</taxon>
        <taxon>Eurotiomycetes</taxon>
        <taxon>Eurotiomycetidae</taxon>
        <taxon>Eurotiales</taxon>
        <taxon>Aspergillaceae</taxon>
        <taxon>Penicillium</taxon>
    </lineage>
</organism>
<dbReference type="STRING" id="1429867.A0A0G4P604"/>
<evidence type="ECO:0000256" key="1">
    <source>
        <dbReference type="ARBA" id="ARBA00004167"/>
    </source>
</evidence>
<proteinExistence type="predicted"/>
<feature type="region of interest" description="Disordered" evidence="5">
    <location>
        <begin position="152"/>
        <end position="193"/>
    </location>
</feature>
<evidence type="ECO:0000313" key="7">
    <source>
        <dbReference type="EMBL" id="CRL21760.1"/>
    </source>
</evidence>
<feature type="compositionally biased region" description="Low complexity" evidence="5">
    <location>
        <begin position="57"/>
        <end position="86"/>
    </location>
</feature>
<feature type="transmembrane region" description="Helical" evidence="6">
    <location>
        <begin position="109"/>
        <end position="131"/>
    </location>
</feature>
<keyword evidence="4 6" id="KW-0472">Membrane</keyword>
<dbReference type="GO" id="GO:0071944">
    <property type="term" value="C:cell periphery"/>
    <property type="evidence" value="ECO:0007669"/>
    <property type="project" value="UniProtKB-ARBA"/>
</dbReference>
<evidence type="ECO:0000313" key="8">
    <source>
        <dbReference type="Proteomes" id="UP000053732"/>
    </source>
</evidence>
<dbReference type="GO" id="GO:0016020">
    <property type="term" value="C:membrane"/>
    <property type="evidence" value="ECO:0007669"/>
    <property type="project" value="UniProtKB-SubCell"/>
</dbReference>
<keyword evidence="2 6" id="KW-0812">Transmembrane</keyword>